<dbReference type="InterPro" id="IPR000515">
    <property type="entry name" value="MetI-like"/>
</dbReference>
<evidence type="ECO:0000256" key="5">
    <source>
        <dbReference type="RuleBase" id="RU363032"/>
    </source>
</evidence>
<dbReference type="PANTHER" id="PTHR43496:SF1">
    <property type="entry name" value="POLYGALACTURONAN_RHAMNOGALACTURONAN TRANSPORT SYSTEM PERMEASE PROTEIN YTEP"/>
    <property type="match status" value="1"/>
</dbReference>
<sequence length="308" mass="34747">MNHKQKQKRGWAEAIRKDWILYLMILPGMLYFLIFKYGPMFGLITAFQDYNPMVGVLKSSFVGLKHFRRLWSDPKFLQIFANTLRLAVYNIILYFPLPILLALLLNELKNEKLKGIIQSVVYLPHFVSWVVVAGICFTLFSSQSGALTGVLSGIFGRDVSVLSEPNSFAPLITFQVIWKETGWGTIIFLAALAGVDVQLYEAARIDGANRRQQMWHITLPALKGVIITLLILRMGSFLNNGFEQIFLMLNSMNREVGEVFDTYVYQMAIKNGRVSYGTAVGLFKSAVCLILVLITDKIAKKAGEEGVF</sequence>
<reference evidence="7 8" key="1">
    <citation type="submission" date="2018-05" db="EMBL/GenBank/DDBJ databases">
        <title>Genomic Encyclopedia of Type Strains, Phase IV (KMG-IV): sequencing the most valuable type-strain genomes for metagenomic binning, comparative biology and taxonomic classification.</title>
        <authorList>
            <person name="Goeker M."/>
        </authorList>
    </citation>
    <scope>NUCLEOTIDE SEQUENCE [LARGE SCALE GENOMIC DNA]</scope>
    <source>
        <strain evidence="7 8">DSM 24995</strain>
    </source>
</reference>
<dbReference type="AlphaFoldDB" id="A0A2V3YBP8"/>
<organism evidence="7 8">
    <name type="scientific">Hungatella effluvii</name>
    <dbReference type="NCBI Taxonomy" id="1096246"/>
    <lineage>
        <taxon>Bacteria</taxon>
        <taxon>Bacillati</taxon>
        <taxon>Bacillota</taxon>
        <taxon>Clostridia</taxon>
        <taxon>Lachnospirales</taxon>
        <taxon>Lachnospiraceae</taxon>
        <taxon>Hungatella</taxon>
    </lineage>
</organism>
<dbReference type="GO" id="GO:0005886">
    <property type="term" value="C:plasma membrane"/>
    <property type="evidence" value="ECO:0007669"/>
    <property type="project" value="UniProtKB-SubCell"/>
</dbReference>
<feature type="transmembrane region" description="Helical" evidence="5">
    <location>
        <begin position="120"/>
        <end position="140"/>
    </location>
</feature>
<dbReference type="PROSITE" id="PS50928">
    <property type="entry name" value="ABC_TM1"/>
    <property type="match status" value="1"/>
</dbReference>
<feature type="transmembrane region" description="Helical" evidence="5">
    <location>
        <begin position="86"/>
        <end position="108"/>
    </location>
</feature>
<comment type="subcellular location">
    <subcellularLocation>
        <location evidence="5">Cell membrane</location>
        <topology evidence="5">Multi-pass membrane protein</topology>
    </subcellularLocation>
    <subcellularLocation>
        <location evidence="1">Membrane</location>
        <topology evidence="1">Multi-pass membrane protein</topology>
    </subcellularLocation>
</comment>
<dbReference type="GO" id="GO:0055085">
    <property type="term" value="P:transmembrane transport"/>
    <property type="evidence" value="ECO:0007669"/>
    <property type="project" value="InterPro"/>
</dbReference>
<dbReference type="Proteomes" id="UP000248057">
    <property type="component" value="Unassembled WGS sequence"/>
</dbReference>
<evidence type="ECO:0000313" key="8">
    <source>
        <dbReference type="Proteomes" id="UP000248057"/>
    </source>
</evidence>
<feature type="transmembrane region" description="Helical" evidence="5">
    <location>
        <begin position="181"/>
        <end position="200"/>
    </location>
</feature>
<keyword evidence="2 5" id="KW-0812">Transmembrane</keyword>
<feature type="transmembrane region" description="Helical" evidence="5">
    <location>
        <begin position="221"/>
        <end position="242"/>
    </location>
</feature>
<evidence type="ECO:0000313" key="7">
    <source>
        <dbReference type="EMBL" id="PXX56252.1"/>
    </source>
</evidence>
<dbReference type="RefSeq" id="WP_243004983.1">
    <property type="nucleotide sequence ID" value="NZ_QJKD01000002.1"/>
</dbReference>
<keyword evidence="5" id="KW-0813">Transport</keyword>
<keyword evidence="3 5" id="KW-1133">Transmembrane helix</keyword>
<evidence type="ECO:0000256" key="4">
    <source>
        <dbReference type="ARBA" id="ARBA00023136"/>
    </source>
</evidence>
<comment type="caution">
    <text evidence="7">The sequence shown here is derived from an EMBL/GenBank/DDBJ whole genome shotgun (WGS) entry which is preliminary data.</text>
</comment>
<dbReference type="InterPro" id="IPR035906">
    <property type="entry name" value="MetI-like_sf"/>
</dbReference>
<dbReference type="Gene3D" id="1.10.3720.10">
    <property type="entry name" value="MetI-like"/>
    <property type="match status" value="1"/>
</dbReference>
<dbReference type="PANTHER" id="PTHR43496">
    <property type="entry name" value="PROTEIN LPLB"/>
    <property type="match status" value="1"/>
</dbReference>
<accession>A0A2V3YBP8</accession>
<evidence type="ECO:0000259" key="6">
    <source>
        <dbReference type="PROSITE" id="PS50928"/>
    </source>
</evidence>
<dbReference type="Pfam" id="PF00528">
    <property type="entry name" value="BPD_transp_1"/>
    <property type="match status" value="1"/>
</dbReference>
<gene>
    <name evidence="7" type="ORF">DFR60_102527</name>
</gene>
<dbReference type="EMBL" id="QJKD01000002">
    <property type="protein sequence ID" value="PXX56252.1"/>
    <property type="molecule type" value="Genomic_DNA"/>
</dbReference>
<evidence type="ECO:0000256" key="2">
    <source>
        <dbReference type="ARBA" id="ARBA00022692"/>
    </source>
</evidence>
<proteinExistence type="inferred from homology"/>
<feature type="transmembrane region" description="Helical" evidence="5">
    <location>
        <begin position="20"/>
        <end position="38"/>
    </location>
</feature>
<protein>
    <submittedName>
        <fullName evidence="7">Carbohydrate ABC transporter membrane protein 1 (CUT1 family)</fullName>
    </submittedName>
</protein>
<comment type="similarity">
    <text evidence="5">Belongs to the binding-protein-dependent transport system permease family.</text>
</comment>
<keyword evidence="4 5" id="KW-0472">Membrane</keyword>
<feature type="transmembrane region" description="Helical" evidence="5">
    <location>
        <begin position="274"/>
        <end position="294"/>
    </location>
</feature>
<evidence type="ECO:0000256" key="3">
    <source>
        <dbReference type="ARBA" id="ARBA00022989"/>
    </source>
</evidence>
<feature type="domain" description="ABC transmembrane type-1" evidence="6">
    <location>
        <begin position="80"/>
        <end position="295"/>
    </location>
</feature>
<name>A0A2V3YBP8_9FIRM</name>
<evidence type="ECO:0000256" key="1">
    <source>
        <dbReference type="ARBA" id="ARBA00004141"/>
    </source>
</evidence>
<dbReference type="SUPFAM" id="SSF161098">
    <property type="entry name" value="MetI-like"/>
    <property type="match status" value="1"/>
</dbReference>
<keyword evidence="8" id="KW-1185">Reference proteome</keyword>
<dbReference type="CDD" id="cd06261">
    <property type="entry name" value="TM_PBP2"/>
    <property type="match status" value="1"/>
</dbReference>
<dbReference type="GeneID" id="86060511"/>